<feature type="domain" description="C2H2-type" evidence="2">
    <location>
        <begin position="74"/>
        <end position="97"/>
    </location>
</feature>
<feature type="domain" description="C2H2-type" evidence="2">
    <location>
        <begin position="15"/>
        <end position="43"/>
    </location>
</feature>
<dbReference type="EMBL" id="GGMR01018107">
    <property type="protein sequence ID" value="MBY30726.1"/>
    <property type="molecule type" value="Transcribed_RNA"/>
</dbReference>
<reference evidence="3" key="1">
    <citation type="submission" date="2018-04" db="EMBL/GenBank/DDBJ databases">
        <title>Transcriptome of Schizaphis graminum biotype I.</title>
        <authorList>
            <person name="Scully E.D."/>
            <person name="Geib S.M."/>
            <person name="Palmer N.A."/>
            <person name="Koch K."/>
            <person name="Bradshaw J."/>
            <person name="Heng-Moss T."/>
            <person name="Sarath G."/>
        </authorList>
    </citation>
    <scope>NUCLEOTIDE SEQUENCE</scope>
</reference>
<organism evidence="3">
    <name type="scientific">Schizaphis graminum</name>
    <name type="common">Green bug aphid</name>
    <dbReference type="NCBI Taxonomy" id="13262"/>
    <lineage>
        <taxon>Eukaryota</taxon>
        <taxon>Metazoa</taxon>
        <taxon>Ecdysozoa</taxon>
        <taxon>Arthropoda</taxon>
        <taxon>Hexapoda</taxon>
        <taxon>Insecta</taxon>
        <taxon>Pterygota</taxon>
        <taxon>Neoptera</taxon>
        <taxon>Paraneoptera</taxon>
        <taxon>Hemiptera</taxon>
        <taxon>Sternorrhyncha</taxon>
        <taxon>Aphidomorpha</taxon>
        <taxon>Aphidoidea</taxon>
        <taxon>Aphididae</taxon>
        <taxon>Aphidini</taxon>
        <taxon>Schizaphis</taxon>
    </lineage>
</organism>
<keyword evidence="1" id="KW-0863">Zinc-finger</keyword>
<dbReference type="GO" id="GO:0008270">
    <property type="term" value="F:zinc ion binding"/>
    <property type="evidence" value="ECO:0007669"/>
    <property type="project" value="UniProtKB-KW"/>
</dbReference>
<evidence type="ECO:0000313" key="3">
    <source>
        <dbReference type="EMBL" id="MBY30726.1"/>
    </source>
</evidence>
<dbReference type="SMART" id="SM00355">
    <property type="entry name" value="ZnF_C2H2"/>
    <property type="match status" value="3"/>
</dbReference>
<protein>
    <submittedName>
        <fullName evidence="3">Longitudinals lacking protein, isoforms A/B/D/L</fullName>
    </submittedName>
</protein>
<gene>
    <name evidence="3" type="primary">lola_30</name>
    <name evidence="3" type="ORF">g.126635</name>
</gene>
<dbReference type="PROSITE" id="PS00028">
    <property type="entry name" value="ZINC_FINGER_C2H2_1"/>
    <property type="match status" value="1"/>
</dbReference>
<dbReference type="Gene3D" id="3.30.160.60">
    <property type="entry name" value="Classic Zinc Finger"/>
    <property type="match status" value="2"/>
</dbReference>
<sequence length="102" mass="11862">MTKCVNLGHFSNHQWPCPQNCGRSYKNKHSLASHLKYECGVQPQFICKNCIRTFKLKHHLKSHTMSCDNVPPEFSCPFCNKLFRQRVHLKTHLGCVHKVISI</sequence>
<dbReference type="SUPFAM" id="SSF57667">
    <property type="entry name" value="beta-beta-alpha zinc fingers"/>
    <property type="match status" value="1"/>
</dbReference>
<dbReference type="AlphaFoldDB" id="A0A2S2PPF5"/>
<evidence type="ECO:0000256" key="1">
    <source>
        <dbReference type="PROSITE-ProRule" id="PRU00042"/>
    </source>
</evidence>
<dbReference type="InterPro" id="IPR036236">
    <property type="entry name" value="Znf_C2H2_sf"/>
</dbReference>
<dbReference type="PROSITE" id="PS50157">
    <property type="entry name" value="ZINC_FINGER_C2H2_2"/>
    <property type="match status" value="2"/>
</dbReference>
<dbReference type="Pfam" id="PF00096">
    <property type="entry name" value="zf-C2H2"/>
    <property type="match status" value="2"/>
</dbReference>
<accession>A0A2S2PPF5</accession>
<evidence type="ECO:0000259" key="2">
    <source>
        <dbReference type="PROSITE" id="PS50157"/>
    </source>
</evidence>
<proteinExistence type="predicted"/>
<keyword evidence="1" id="KW-0479">Metal-binding</keyword>
<name>A0A2S2PPF5_SCHGA</name>
<dbReference type="InterPro" id="IPR013087">
    <property type="entry name" value="Znf_C2H2_type"/>
</dbReference>
<keyword evidence="1" id="KW-0862">Zinc</keyword>